<dbReference type="OrthoDB" id="6021714at2759"/>
<dbReference type="SMART" id="SM00091">
    <property type="entry name" value="PAS"/>
    <property type="match status" value="2"/>
</dbReference>
<accession>A0A7R9Q3T2</accession>
<sequence length="238" mass="27028">MGEHLKSINTKTETEPIIEDYSTAKALNGFLLVLSKEGDMVYLSENVDKYLGLNQIDLIGQSIYDYSHPCDHNDIKDILTLKNIKNCDESDDNKTNPILGSIFVRMKCTLTNKGRNLNLKSANYKVIHCTGHLKSITDSDETPEASECLTQTSTYFMITICEPIDQPTSVDVPFSCDVFISRHSMDMKYIHVDDSINKIIGYNSEELTGKSLFNFFHALDLQQLEKFFKTCKSYECCL</sequence>
<dbReference type="PRINTS" id="PR00785">
    <property type="entry name" value="NCTRNSLOCATR"/>
</dbReference>
<dbReference type="InterPro" id="IPR001067">
    <property type="entry name" value="Nuc_translocat"/>
</dbReference>
<evidence type="ECO:0000256" key="2">
    <source>
        <dbReference type="ARBA" id="ARBA00022737"/>
    </source>
</evidence>
<proteinExistence type="predicted"/>
<evidence type="ECO:0000256" key="4">
    <source>
        <dbReference type="ARBA" id="ARBA00023125"/>
    </source>
</evidence>
<dbReference type="InterPro" id="IPR013767">
    <property type="entry name" value="PAS_fold"/>
</dbReference>
<dbReference type="CDD" id="cd00130">
    <property type="entry name" value="PAS"/>
    <property type="match status" value="2"/>
</dbReference>
<feature type="domain" description="PAS" evidence="7">
    <location>
        <begin position="184"/>
        <end position="229"/>
    </location>
</feature>
<keyword evidence="5" id="KW-0804">Transcription</keyword>
<evidence type="ECO:0000313" key="8">
    <source>
        <dbReference type="EMBL" id="CAD7631184.1"/>
    </source>
</evidence>
<evidence type="ECO:0000256" key="1">
    <source>
        <dbReference type="ARBA" id="ARBA00004123"/>
    </source>
</evidence>
<dbReference type="GO" id="GO:0000981">
    <property type="term" value="F:DNA-binding transcription factor activity, RNA polymerase II-specific"/>
    <property type="evidence" value="ECO:0007669"/>
    <property type="project" value="TreeGrafter"/>
</dbReference>
<dbReference type="GO" id="GO:0005634">
    <property type="term" value="C:nucleus"/>
    <property type="evidence" value="ECO:0007669"/>
    <property type="project" value="UniProtKB-SubCell"/>
</dbReference>
<dbReference type="Pfam" id="PF14598">
    <property type="entry name" value="PAS_11"/>
    <property type="match status" value="1"/>
</dbReference>
<dbReference type="PROSITE" id="PS50112">
    <property type="entry name" value="PAS"/>
    <property type="match status" value="2"/>
</dbReference>
<dbReference type="EMBL" id="CAJPIZ010009107">
    <property type="protein sequence ID" value="CAG2111614.1"/>
    <property type="molecule type" value="Genomic_DNA"/>
</dbReference>
<dbReference type="SUPFAM" id="SSF55785">
    <property type="entry name" value="PYP-like sensor domain (PAS domain)"/>
    <property type="match status" value="2"/>
</dbReference>
<dbReference type="GO" id="GO:0005737">
    <property type="term" value="C:cytoplasm"/>
    <property type="evidence" value="ECO:0007669"/>
    <property type="project" value="InterPro"/>
</dbReference>
<keyword evidence="2" id="KW-0677">Repeat</keyword>
<dbReference type="Gene3D" id="3.30.450.20">
    <property type="entry name" value="PAS domain"/>
    <property type="match status" value="2"/>
</dbReference>
<evidence type="ECO:0000256" key="5">
    <source>
        <dbReference type="ARBA" id="ARBA00023163"/>
    </source>
</evidence>
<evidence type="ECO:0000313" key="9">
    <source>
        <dbReference type="Proteomes" id="UP000759131"/>
    </source>
</evidence>
<keyword evidence="6" id="KW-0539">Nucleus</keyword>
<dbReference type="Pfam" id="PF00989">
    <property type="entry name" value="PAS"/>
    <property type="match status" value="1"/>
</dbReference>
<organism evidence="8">
    <name type="scientific">Medioppia subpectinata</name>
    <dbReference type="NCBI Taxonomy" id="1979941"/>
    <lineage>
        <taxon>Eukaryota</taxon>
        <taxon>Metazoa</taxon>
        <taxon>Ecdysozoa</taxon>
        <taxon>Arthropoda</taxon>
        <taxon>Chelicerata</taxon>
        <taxon>Arachnida</taxon>
        <taxon>Acari</taxon>
        <taxon>Acariformes</taxon>
        <taxon>Sarcoptiformes</taxon>
        <taxon>Oribatida</taxon>
        <taxon>Brachypylina</taxon>
        <taxon>Oppioidea</taxon>
        <taxon>Oppiidae</taxon>
        <taxon>Medioppia</taxon>
    </lineage>
</organism>
<dbReference type="EMBL" id="OC863682">
    <property type="protein sequence ID" value="CAD7631184.1"/>
    <property type="molecule type" value="Genomic_DNA"/>
</dbReference>
<keyword evidence="9" id="KW-1185">Reference proteome</keyword>
<dbReference type="PANTHER" id="PTHR23043:SF17">
    <property type="entry name" value="PROTEIN SIMILAR"/>
    <property type="match status" value="1"/>
</dbReference>
<evidence type="ECO:0000256" key="3">
    <source>
        <dbReference type="ARBA" id="ARBA00023015"/>
    </source>
</evidence>
<dbReference type="PANTHER" id="PTHR23043">
    <property type="entry name" value="HYPOXIA-INDUCIBLE FACTOR 1 ALPHA"/>
    <property type="match status" value="1"/>
</dbReference>
<keyword evidence="3" id="KW-0805">Transcription regulation</keyword>
<dbReference type="GO" id="GO:0005667">
    <property type="term" value="C:transcription regulator complex"/>
    <property type="evidence" value="ECO:0007669"/>
    <property type="project" value="InterPro"/>
</dbReference>
<reference evidence="8" key="1">
    <citation type="submission" date="2020-11" db="EMBL/GenBank/DDBJ databases">
        <authorList>
            <person name="Tran Van P."/>
        </authorList>
    </citation>
    <scope>NUCLEOTIDE SEQUENCE</scope>
</reference>
<dbReference type="InterPro" id="IPR000014">
    <property type="entry name" value="PAS"/>
</dbReference>
<name>A0A7R9Q3T2_9ACAR</name>
<dbReference type="GO" id="GO:0045944">
    <property type="term" value="P:positive regulation of transcription by RNA polymerase II"/>
    <property type="evidence" value="ECO:0007669"/>
    <property type="project" value="UniProtKB-ARBA"/>
</dbReference>
<comment type="subcellular location">
    <subcellularLocation>
        <location evidence="1">Nucleus</location>
    </subcellularLocation>
</comment>
<protein>
    <recommendedName>
        <fullName evidence="7">PAS domain-containing protein</fullName>
    </recommendedName>
</protein>
<gene>
    <name evidence="8" type="ORF">OSB1V03_LOCUS11593</name>
</gene>
<dbReference type="NCBIfam" id="TIGR00229">
    <property type="entry name" value="sensory_box"/>
    <property type="match status" value="1"/>
</dbReference>
<keyword evidence="4" id="KW-0238">DNA-binding</keyword>
<dbReference type="Proteomes" id="UP000759131">
    <property type="component" value="Unassembled WGS sequence"/>
</dbReference>
<dbReference type="GO" id="GO:0071456">
    <property type="term" value="P:cellular response to hypoxia"/>
    <property type="evidence" value="ECO:0007669"/>
    <property type="project" value="TreeGrafter"/>
</dbReference>
<dbReference type="FunFam" id="3.30.450.20:FF:000005">
    <property type="entry name" value="Hypoxia-inducible factor 1 subunit alpha"/>
    <property type="match status" value="1"/>
</dbReference>
<evidence type="ECO:0000256" key="6">
    <source>
        <dbReference type="ARBA" id="ARBA00023242"/>
    </source>
</evidence>
<evidence type="ECO:0000259" key="7">
    <source>
        <dbReference type="PROSITE" id="PS50112"/>
    </source>
</evidence>
<dbReference type="GO" id="GO:0000977">
    <property type="term" value="F:RNA polymerase II transcription regulatory region sequence-specific DNA binding"/>
    <property type="evidence" value="ECO:0007669"/>
    <property type="project" value="TreeGrafter"/>
</dbReference>
<dbReference type="InterPro" id="IPR035965">
    <property type="entry name" value="PAS-like_dom_sf"/>
</dbReference>
<feature type="domain" description="PAS" evidence="7">
    <location>
        <begin position="10"/>
        <end position="79"/>
    </location>
</feature>
<dbReference type="AlphaFoldDB" id="A0A7R9Q3T2"/>